<dbReference type="PROSITE" id="PS50206">
    <property type="entry name" value="RHODANESE_3"/>
    <property type="match status" value="1"/>
</dbReference>
<accession>A0A8J4A7M7</accession>
<organism evidence="2 3">
    <name type="scientific">Actinocatenispora comari</name>
    <dbReference type="NCBI Taxonomy" id="2807577"/>
    <lineage>
        <taxon>Bacteria</taxon>
        <taxon>Bacillati</taxon>
        <taxon>Actinomycetota</taxon>
        <taxon>Actinomycetes</taxon>
        <taxon>Micromonosporales</taxon>
        <taxon>Micromonosporaceae</taxon>
        <taxon>Actinocatenispora</taxon>
    </lineage>
</organism>
<evidence type="ECO:0000259" key="1">
    <source>
        <dbReference type="PROSITE" id="PS50206"/>
    </source>
</evidence>
<feature type="domain" description="Rhodanese" evidence="1">
    <location>
        <begin position="23"/>
        <end position="104"/>
    </location>
</feature>
<comment type="caution">
    <text evidence="2">The sequence shown here is derived from an EMBL/GenBank/DDBJ whole genome shotgun (WGS) entry which is preliminary data.</text>
</comment>
<dbReference type="InterPro" id="IPR001763">
    <property type="entry name" value="Rhodanese-like_dom"/>
</dbReference>
<name>A0A8J4A7M7_9ACTN</name>
<dbReference type="SUPFAM" id="SSF52821">
    <property type="entry name" value="Rhodanese/Cell cycle control phosphatase"/>
    <property type="match status" value="1"/>
</dbReference>
<proteinExistence type="predicted"/>
<dbReference type="InterPro" id="IPR052367">
    <property type="entry name" value="Thiosulfate_ST/Rhodanese-like"/>
</dbReference>
<dbReference type="Gene3D" id="3.40.250.10">
    <property type="entry name" value="Rhodanese-like domain"/>
    <property type="match status" value="1"/>
</dbReference>
<dbReference type="Proteomes" id="UP000614996">
    <property type="component" value="Unassembled WGS sequence"/>
</dbReference>
<dbReference type="PANTHER" id="PTHR45431:SF3">
    <property type="entry name" value="RHODANESE-LIKE DOMAIN-CONTAINING PROTEIN 15, CHLOROPLASTIC"/>
    <property type="match status" value="1"/>
</dbReference>
<protein>
    <recommendedName>
        <fullName evidence="1">Rhodanese domain-containing protein</fullName>
    </recommendedName>
</protein>
<gene>
    <name evidence="2" type="ORF">NUM_16680</name>
</gene>
<sequence>MPAGSAEEIDVAVAAAAWAAGDLVLDVRTPEEYANGHVAGARNVPLSRLPAAVRGLPPGQLITVCTSGGRSWQAAQRLAALGRTALSVRGGTKAWRAAGHPVVTGPLPGSASRPGLLRRLLSRRR</sequence>
<dbReference type="EMBL" id="BOPO01000023">
    <property type="protein sequence ID" value="GIL26414.1"/>
    <property type="molecule type" value="Genomic_DNA"/>
</dbReference>
<reference evidence="3" key="1">
    <citation type="journal article" date="2021" name="Int. J. Syst. Evol. Microbiol.">
        <title>Actinocatenispora comari sp. nov., an endophytic actinomycete isolated from aerial parts of Comarum salesowianum.</title>
        <authorList>
            <person name="Oyunbileg N."/>
            <person name="Iizaka Y."/>
            <person name="Hamada M."/>
            <person name="Davaapurev B.O."/>
            <person name="Fukumoto A."/>
            <person name="Tsetseg B."/>
            <person name="Kato F."/>
            <person name="Tamura T."/>
            <person name="Batkhuu J."/>
            <person name="Anzai Y."/>
        </authorList>
    </citation>
    <scope>NUCLEOTIDE SEQUENCE [LARGE SCALE GENOMIC DNA]</scope>
    <source>
        <strain evidence="3">NUM-2625</strain>
    </source>
</reference>
<dbReference type="SMART" id="SM00450">
    <property type="entry name" value="RHOD"/>
    <property type="match status" value="1"/>
</dbReference>
<dbReference type="AlphaFoldDB" id="A0A8J4A7M7"/>
<dbReference type="CDD" id="cd00158">
    <property type="entry name" value="RHOD"/>
    <property type="match status" value="1"/>
</dbReference>
<keyword evidence="3" id="KW-1185">Reference proteome</keyword>
<dbReference type="InterPro" id="IPR036873">
    <property type="entry name" value="Rhodanese-like_dom_sf"/>
</dbReference>
<dbReference type="PANTHER" id="PTHR45431">
    <property type="entry name" value="RHODANESE-LIKE DOMAIN-CONTAINING PROTEIN 15, CHLOROPLASTIC"/>
    <property type="match status" value="1"/>
</dbReference>
<dbReference type="RefSeq" id="WP_207124210.1">
    <property type="nucleotide sequence ID" value="NZ_BOPO01000023.1"/>
</dbReference>
<evidence type="ECO:0000313" key="2">
    <source>
        <dbReference type="EMBL" id="GIL26414.1"/>
    </source>
</evidence>
<evidence type="ECO:0000313" key="3">
    <source>
        <dbReference type="Proteomes" id="UP000614996"/>
    </source>
</evidence>
<dbReference type="Pfam" id="PF00581">
    <property type="entry name" value="Rhodanese"/>
    <property type="match status" value="1"/>
</dbReference>